<proteinExistence type="predicted"/>
<comment type="caution">
    <text evidence="1">The sequence shown here is derived from an EMBL/GenBank/DDBJ whole genome shotgun (WGS) entry which is preliminary data.</text>
</comment>
<sequence>MVVHSRTHLAFSVHPVHFHAVKSTRVHPIESAHPPVHANTLFDMRPSAACPVNEFHCQDSGQR</sequence>
<evidence type="ECO:0000313" key="2">
    <source>
        <dbReference type="Proteomes" id="UP000814033"/>
    </source>
</evidence>
<organism evidence="1 2">
    <name type="scientific">Auriscalpium vulgare</name>
    <dbReference type="NCBI Taxonomy" id="40419"/>
    <lineage>
        <taxon>Eukaryota</taxon>
        <taxon>Fungi</taxon>
        <taxon>Dikarya</taxon>
        <taxon>Basidiomycota</taxon>
        <taxon>Agaricomycotina</taxon>
        <taxon>Agaricomycetes</taxon>
        <taxon>Russulales</taxon>
        <taxon>Auriscalpiaceae</taxon>
        <taxon>Auriscalpium</taxon>
    </lineage>
</organism>
<keyword evidence="2" id="KW-1185">Reference proteome</keyword>
<dbReference type="EMBL" id="MU276007">
    <property type="protein sequence ID" value="KAI0043702.1"/>
    <property type="molecule type" value="Genomic_DNA"/>
</dbReference>
<gene>
    <name evidence="1" type="ORF">FA95DRAFT_1563025</name>
</gene>
<dbReference type="Proteomes" id="UP000814033">
    <property type="component" value="Unassembled WGS sequence"/>
</dbReference>
<evidence type="ECO:0000313" key="1">
    <source>
        <dbReference type="EMBL" id="KAI0043702.1"/>
    </source>
</evidence>
<name>A0ACB8RIT6_9AGAM</name>
<protein>
    <submittedName>
        <fullName evidence="1">Uncharacterized protein</fullName>
    </submittedName>
</protein>
<reference evidence="1" key="2">
    <citation type="journal article" date="2022" name="New Phytol.">
        <title>Evolutionary transition to the ectomycorrhizal habit in the genomes of a hyperdiverse lineage of mushroom-forming fungi.</title>
        <authorList>
            <person name="Looney B."/>
            <person name="Miyauchi S."/>
            <person name="Morin E."/>
            <person name="Drula E."/>
            <person name="Courty P.E."/>
            <person name="Kohler A."/>
            <person name="Kuo A."/>
            <person name="LaButti K."/>
            <person name="Pangilinan J."/>
            <person name="Lipzen A."/>
            <person name="Riley R."/>
            <person name="Andreopoulos W."/>
            <person name="He G."/>
            <person name="Johnson J."/>
            <person name="Nolan M."/>
            <person name="Tritt A."/>
            <person name="Barry K.W."/>
            <person name="Grigoriev I.V."/>
            <person name="Nagy L.G."/>
            <person name="Hibbett D."/>
            <person name="Henrissat B."/>
            <person name="Matheny P.B."/>
            <person name="Labbe J."/>
            <person name="Martin F.M."/>
        </authorList>
    </citation>
    <scope>NUCLEOTIDE SEQUENCE</scope>
    <source>
        <strain evidence="1">FP105234-sp</strain>
    </source>
</reference>
<reference evidence="1" key="1">
    <citation type="submission" date="2021-02" db="EMBL/GenBank/DDBJ databases">
        <authorList>
            <consortium name="DOE Joint Genome Institute"/>
            <person name="Ahrendt S."/>
            <person name="Looney B.P."/>
            <person name="Miyauchi S."/>
            <person name="Morin E."/>
            <person name="Drula E."/>
            <person name="Courty P.E."/>
            <person name="Chicoki N."/>
            <person name="Fauchery L."/>
            <person name="Kohler A."/>
            <person name="Kuo A."/>
            <person name="Labutti K."/>
            <person name="Pangilinan J."/>
            <person name="Lipzen A."/>
            <person name="Riley R."/>
            <person name="Andreopoulos W."/>
            <person name="He G."/>
            <person name="Johnson J."/>
            <person name="Barry K.W."/>
            <person name="Grigoriev I.V."/>
            <person name="Nagy L."/>
            <person name="Hibbett D."/>
            <person name="Henrissat B."/>
            <person name="Matheny P.B."/>
            <person name="Labbe J."/>
            <person name="Martin F."/>
        </authorList>
    </citation>
    <scope>NUCLEOTIDE SEQUENCE</scope>
    <source>
        <strain evidence="1">FP105234-sp</strain>
    </source>
</reference>
<accession>A0ACB8RIT6</accession>